<evidence type="ECO:0000259" key="2">
    <source>
        <dbReference type="Pfam" id="PF04545"/>
    </source>
</evidence>
<proteinExistence type="predicted"/>
<organism evidence="3 4">
    <name type="scientific">Micromonospora echinospora</name>
    <name type="common">Micromonospora purpurea</name>
    <dbReference type="NCBI Taxonomy" id="1877"/>
    <lineage>
        <taxon>Bacteria</taxon>
        <taxon>Bacillati</taxon>
        <taxon>Actinomycetota</taxon>
        <taxon>Actinomycetes</taxon>
        <taxon>Micromonosporales</taxon>
        <taxon>Micromonosporaceae</taxon>
        <taxon>Micromonospora</taxon>
    </lineage>
</organism>
<gene>
    <name evidence="3" type="ORF">GA0070618_1218</name>
</gene>
<keyword evidence="1" id="KW-0175">Coiled coil</keyword>
<protein>
    <recommendedName>
        <fullName evidence="2">RNA polymerase sigma-70 region 4 domain-containing protein</fullName>
    </recommendedName>
</protein>
<dbReference type="InterPro" id="IPR007630">
    <property type="entry name" value="RNA_pol_sigma70_r4"/>
</dbReference>
<evidence type="ECO:0000313" key="4">
    <source>
        <dbReference type="Proteomes" id="UP000198253"/>
    </source>
</evidence>
<keyword evidence="4" id="KW-1185">Reference proteome</keyword>
<evidence type="ECO:0000256" key="1">
    <source>
        <dbReference type="SAM" id="Coils"/>
    </source>
</evidence>
<dbReference type="AlphaFoldDB" id="A0A1C4VFN2"/>
<reference evidence="4" key="1">
    <citation type="submission" date="2016-06" db="EMBL/GenBank/DDBJ databases">
        <authorList>
            <person name="Varghese N."/>
            <person name="Submissions Spin"/>
        </authorList>
    </citation>
    <scope>NUCLEOTIDE SEQUENCE [LARGE SCALE GENOMIC DNA]</scope>
    <source>
        <strain evidence="4">DSM 43816</strain>
    </source>
</reference>
<accession>A0A1C4VFN2</accession>
<evidence type="ECO:0000313" key="3">
    <source>
        <dbReference type="EMBL" id="SCE82794.1"/>
    </source>
</evidence>
<name>A0A1C4VFN2_MICEC</name>
<feature type="coiled-coil region" evidence="1">
    <location>
        <begin position="18"/>
        <end position="45"/>
    </location>
</feature>
<dbReference type="Proteomes" id="UP000198253">
    <property type="component" value="Chromosome I"/>
</dbReference>
<dbReference type="Pfam" id="PF04545">
    <property type="entry name" value="Sigma70_r4"/>
    <property type="match status" value="1"/>
</dbReference>
<dbReference type="OrthoDB" id="3681249at2"/>
<dbReference type="InParanoid" id="A0A1C4VFN2"/>
<sequence length="280" mass="30287">MPGEVDRIAAIGDPFDLLREATARMAAAQEEVTELARLRRKVIQELHDAGVSYAQIAQRVGLTRGRIHQIRHGGPAPEGAFFGSGRVVVATPLKEEAIRGRPVIAIEDVAAAQRLGELARSLGLEPSFEHIPAGGAIDLNRPNLVVICGPRISEPVAQVLAQDPVLQFERVSEGPWTLVDRETGAVYRSGQDQNPPVASDVAYLGRLPRPDGRGSLIVLTGIHPPGSLGVIHLICTRLTELFAQVDTANFSVLIGTEYEPETNEPREVTILTPFYRLPEG</sequence>
<dbReference type="EMBL" id="LT607413">
    <property type="protein sequence ID" value="SCE82794.1"/>
    <property type="molecule type" value="Genomic_DNA"/>
</dbReference>
<feature type="domain" description="RNA polymerase sigma-70 region 4" evidence="2">
    <location>
        <begin position="39"/>
        <end position="72"/>
    </location>
</feature>